<gene>
    <name evidence="1" type="ORF">AWZ03_015301</name>
</gene>
<accession>A0A484AM01</accession>
<keyword evidence="2" id="KW-1185">Reference proteome</keyword>
<evidence type="ECO:0000313" key="2">
    <source>
        <dbReference type="Proteomes" id="UP000295192"/>
    </source>
</evidence>
<comment type="caution">
    <text evidence="1">The sequence shown here is derived from an EMBL/GenBank/DDBJ whole genome shotgun (WGS) entry which is preliminary data.</text>
</comment>
<evidence type="ECO:0000313" key="1">
    <source>
        <dbReference type="EMBL" id="TDG38277.1"/>
    </source>
</evidence>
<reference evidence="1 2" key="1">
    <citation type="journal article" date="2019" name="J. Hered.">
        <title>An Improved Genome Assembly for Drosophila navojoa, the Basal Species in the mojavensis Cluster.</title>
        <authorList>
            <person name="Vanderlinde T."/>
            <person name="Dupim E.G."/>
            <person name="Nazario-Yepiz N.O."/>
            <person name="Carvalho A.B."/>
        </authorList>
    </citation>
    <scope>NUCLEOTIDE SEQUENCE [LARGE SCALE GENOMIC DNA]</scope>
    <source>
        <strain evidence="1">Navoj_Jal97</strain>
        <tissue evidence="1">Whole organism</tissue>
    </source>
</reference>
<sequence length="39" mass="4760">MAAEFENVRNQRRELERKTMVETVWPKPAEVRQNNFRAK</sequence>
<name>A0A484AM01_DRONA</name>
<proteinExistence type="predicted"/>
<protein>
    <submittedName>
        <fullName evidence="1">Uncharacterized protein</fullName>
    </submittedName>
</protein>
<dbReference type="AlphaFoldDB" id="A0A484AM01"/>
<organism evidence="1 2">
    <name type="scientific">Drosophila navojoa</name>
    <name type="common">Fruit fly</name>
    <dbReference type="NCBI Taxonomy" id="7232"/>
    <lineage>
        <taxon>Eukaryota</taxon>
        <taxon>Metazoa</taxon>
        <taxon>Ecdysozoa</taxon>
        <taxon>Arthropoda</taxon>
        <taxon>Hexapoda</taxon>
        <taxon>Insecta</taxon>
        <taxon>Pterygota</taxon>
        <taxon>Neoptera</taxon>
        <taxon>Endopterygota</taxon>
        <taxon>Diptera</taxon>
        <taxon>Brachycera</taxon>
        <taxon>Muscomorpha</taxon>
        <taxon>Ephydroidea</taxon>
        <taxon>Drosophilidae</taxon>
        <taxon>Drosophila</taxon>
    </lineage>
</organism>
<dbReference type="Proteomes" id="UP000295192">
    <property type="component" value="Unassembled WGS sequence"/>
</dbReference>
<feature type="non-terminal residue" evidence="1">
    <location>
        <position position="39"/>
    </location>
</feature>
<dbReference type="EMBL" id="LSRL02006295">
    <property type="protein sequence ID" value="TDG38277.1"/>
    <property type="molecule type" value="Genomic_DNA"/>
</dbReference>